<feature type="signal peptide" evidence="1">
    <location>
        <begin position="1"/>
        <end position="21"/>
    </location>
</feature>
<evidence type="ECO:0000313" key="3">
    <source>
        <dbReference type="EMBL" id="PSW25832.1"/>
    </source>
</evidence>
<dbReference type="RefSeq" id="WP_048898562.1">
    <property type="nucleotide sequence ID" value="NZ_AP024852.1"/>
</dbReference>
<dbReference type="EMBL" id="PYLZ01000002">
    <property type="protein sequence ID" value="PSW25832.1"/>
    <property type="molecule type" value="Genomic_DNA"/>
</dbReference>
<protein>
    <submittedName>
        <fullName evidence="3">PEP-CTERM sorting domain-containing protein</fullName>
    </submittedName>
</protein>
<dbReference type="AlphaFoldDB" id="A0A0J8VBH7"/>
<dbReference type="Proteomes" id="UP000240481">
    <property type="component" value="Unassembled WGS sequence"/>
</dbReference>
<evidence type="ECO:0000256" key="1">
    <source>
        <dbReference type="SAM" id="SignalP"/>
    </source>
</evidence>
<accession>A0A0J8VBH7</accession>
<evidence type="ECO:0000259" key="2">
    <source>
        <dbReference type="Pfam" id="PF07589"/>
    </source>
</evidence>
<comment type="caution">
    <text evidence="3">The sequence shown here is derived from an EMBL/GenBank/DDBJ whole genome shotgun (WGS) entry which is preliminary data.</text>
</comment>
<dbReference type="Pfam" id="PF07589">
    <property type="entry name" value="PEP-CTERM"/>
    <property type="match status" value="1"/>
</dbReference>
<dbReference type="OrthoDB" id="6401597at2"/>
<reference evidence="3 4" key="1">
    <citation type="submission" date="2018-01" db="EMBL/GenBank/DDBJ databases">
        <title>Whole genome sequencing of Histamine producing bacteria.</title>
        <authorList>
            <person name="Butler K."/>
        </authorList>
    </citation>
    <scope>NUCLEOTIDE SEQUENCE [LARGE SCALE GENOMIC DNA]</scope>
    <source>
        <strain evidence="3 4">DSM 24669</strain>
    </source>
</reference>
<dbReference type="STRING" id="680026.AB733_09585"/>
<name>A0A0J8VBH7_9GAMM</name>
<keyword evidence="4" id="KW-1185">Reference proteome</keyword>
<evidence type="ECO:0000313" key="4">
    <source>
        <dbReference type="Proteomes" id="UP000240481"/>
    </source>
</evidence>
<gene>
    <name evidence="3" type="ORF">C9I94_04480</name>
</gene>
<dbReference type="InterPro" id="IPR013424">
    <property type="entry name" value="Ice-binding_C"/>
</dbReference>
<feature type="chain" id="PRO_5030009087" evidence="1">
    <location>
        <begin position="22"/>
        <end position="208"/>
    </location>
</feature>
<organism evidence="3 4">
    <name type="scientific">Photobacterium swingsii</name>
    <dbReference type="NCBI Taxonomy" id="680026"/>
    <lineage>
        <taxon>Bacteria</taxon>
        <taxon>Pseudomonadati</taxon>
        <taxon>Pseudomonadota</taxon>
        <taxon>Gammaproteobacteria</taxon>
        <taxon>Vibrionales</taxon>
        <taxon>Vibrionaceae</taxon>
        <taxon>Photobacterium</taxon>
    </lineage>
</organism>
<feature type="domain" description="Ice-binding protein C-terminal" evidence="2">
    <location>
        <begin position="181"/>
        <end position="203"/>
    </location>
</feature>
<sequence length="208" mass="21455">MKKLTIAALVTSSLLAANASASIVMVTDPGTSSKGNSAQIIAAPNAVTNSTVSNLGQQGFNEQQLVSLGSDLLVDGGSIVSGTNVASHMIFLNNPNGNNSLNSHENVVWEFSSNILGVMSDSGGTLEAASSALLGATGTTYPSAFGARGFEGPDNYIIDGNKLTVSMYVTQPGDWIRVITDVPEPASMALFGLGLMGLGFSRRRKNQA</sequence>
<keyword evidence="1" id="KW-0732">Signal</keyword>
<proteinExistence type="predicted"/>
<dbReference type="NCBIfam" id="TIGR02595">
    <property type="entry name" value="PEP_CTERM"/>
    <property type="match status" value="1"/>
</dbReference>